<organism evidence="2 3">
    <name type="scientific">Shinella sumterensis</name>
    <dbReference type="NCBI Taxonomy" id="1967501"/>
    <lineage>
        <taxon>Bacteria</taxon>
        <taxon>Pseudomonadati</taxon>
        <taxon>Pseudomonadota</taxon>
        <taxon>Alphaproteobacteria</taxon>
        <taxon>Hyphomicrobiales</taxon>
        <taxon>Rhizobiaceae</taxon>
        <taxon>Shinella</taxon>
    </lineage>
</organism>
<dbReference type="RefSeq" id="WP_134647171.1">
    <property type="nucleotide sequence ID" value="NZ_CP132302.1"/>
</dbReference>
<dbReference type="SUPFAM" id="SSF54427">
    <property type="entry name" value="NTF2-like"/>
    <property type="match status" value="1"/>
</dbReference>
<name>A0AA50CMM3_9HYPH</name>
<evidence type="ECO:0000259" key="1">
    <source>
        <dbReference type="Pfam" id="PF12680"/>
    </source>
</evidence>
<dbReference type="InterPro" id="IPR032710">
    <property type="entry name" value="NTF2-like_dom_sf"/>
</dbReference>
<sequence>MADTTDLARSVIAALNARDFATLSARVQEDVVLSGIGEGSDNGREALRDRFARYFQSSDETYADALVMSDAGGQAVAIRVTAHGKTAGGSAYSREKIVFLEVDEGAITRIALFNGS</sequence>
<feature type="domain" description="SnoaL-like" evidence="1">
    <location>
        <begin position="9"/>
        <end position="110"/>
    </location>
</feature>
<dbReference type="Gene3D" id="3.10.450.50">
    <property type="match status" value="1"/>
</dbReference>
<accession>A0AA50CMM3</accession>
<protein>
    <submittedName>
        <fullName evidence="2">Nuclear transport factor 2 family protein</fullName>
    </submittedName>
</protein>
<gene>
    <name evidence="2" type="ORF">Q9313_03340</name>
</gene>
<reference evidence="2 3" key="1">
    <citation type="submission" date="2023-08" db="EMBL/GenBank/DDBJ databases">
        <title>Pathogen: clinical or host-associated sample.</title>
        <authorList>
            <person name="Hergert J."/>
            <person name="Casey R."/>
            <person name="Wagner J."/>
            <person name="Young E.L."/>
            <person name="Oakeson K.F."/>
        </authorList>
    </citation>
    <scope>NUCLEOTIDE SEQUENCE [LARGE SCALE GENOMIC DNA]</scope>
    <source>
        <strain evidence="2 3">1760953</strain>
    </source>
</reference>
<dbReference type="Proteomes" id="UP001234585">
    <property type="component" value="Chromosome"/>
</dbReference>
<keyword evidence="3" id="KW-1185">Reference proteome</keyword>
<dbReference type="AlphaFoldDB" id="A0AA50CMM3"/>
<dbReference type="Pfam" id="PF12680">
    <property type="entry name" value="SnoaL_2"/>
    <property type="match status" value="1"/>
</dbReference>
<dbReference type="EMBL" id="CP132302">
    <property type="protein sequence ID" value="WLR98076.1"/>
    <property type="molecule type" value="Genomic_DNA"/>
</dbReference>
<proteinExistence type="predicted"/>
<dbReference type="InterPro" id="IPR037401">
    <property type="entry name" value="SnoaL-like"/>
</dbReference>
<evidence type="ECO:0000313" key="3">
    <source>
        <dbReference type="Proteomes" id="UP001234585"/>
    </source>
</evidence>
<evidence type="ECO:0000313" key="2">
    <source>
        <dbReference type="EMBL" id="WLR98076.1"/>
    </source>
</evidence>